<dbReference type="InterPro" id="IPR052527">
    <property type="entry name" value="Metal_cation-efflux_comp"/>
</dbReference>
<proteinExistence type="predicted"/>
<dbReference type="Pfam" id="PF04191">
    <property type="entry name" value="PEMT"/>
    <property type="match status" value="1"/>
</dbReference>
<dbReference type="Gene3D" id="1.20.120.1630">
    <property type="match status" value="1"/>
</dbReference>
<reference evidence="6" key="1">
    <citation type="submission" date="2020-11" db="EMBL/GenBank/DDBJ databases">
        <title>Isolation and identification of active actinomycetes.</title>
        <authorList>
            <person name="Yu B."/>
        </authorList>
    </citation>
    <scope>NUCLEOTIDE SEQUENCE</scope>
    <source>
        <strain evidence="6">NEAU-YB345</strain>
    </source>
</reference>
<evidence type="ECO:0000256" key="5">
    <source>
        <dbReference type="SAM" id="Phobius"/>
    </source>
</evidence>
<keyword evidence="7" id="KW-1185">Reference proteome</keyword>
<keyword evidence="2 5" id="KW-0812">Transmembrane</keyword>
<name>A0A931B449_9ACTN</name>
<dbReference type="InterPro" id="IPR007318">
    <property type="entry name" value="Phopholipid_MeTrfase"/>
</dbReference>
<evidence type="ECO:0000256" key="4">
    <source>
        <dbReference type="ARBA" id="ARBA00023136"/>
    </source>
</evidence>
<sequence>MTWETVETDTPSTVGSVIVSLPGYLAEAGILCWVGYELLLRRREDPNAGTWQADDRDRGSTRVLFAAYGAAVAANVALGLAGVGVLPDGVRWCGVALLACGLALRAWGMRTLAASYTRTLRTVDDQHVVQDGPYRLIRHPGYCGSLLVWIGYSLGLGSWPATLVVTALLVAAYTWRITAEERLLLDAFGPVYGEYRDRTKRLIPFVY</sequence>
<dbReference type="EMBL" id="JADPRT010000007">
    <property type="protein sequence ID" value="MBF9069958.1"/>
    <property type="molecule type" value="Genomic_DNA"/>
</dbReference>
<evidence type="ECO:0000256" key="3">
    <source>
        <dbReference type="ARBA" id="ARBA00022989"/>
    </source>
</evidence>
<keyword evidence="4 5" id="KW-0472">Membrane</keyword>
<dbReference type="GO" id="GO:0012505">
    <property type="term" value="C:endomembrane system"/>
    <property type="evidence" value="ECO:0007669"/>
    <property type="project" value="UniProtKB-SubCell"/>
</dbReference>
<accession>A0A931B449</accession>
<gene>
    <name evidence="6" type="ORF">I2501_18200</name>
</gene>
<evidence type="ECO:0000313" key="6">
    <source>
        <dbReference type="EMBL" id="MBF9069958.1"/>
    </source>
</evidence>
<dbReference type="Proteomes" id="UP000657385">
    <property type="component" value="Unassembled WGS sequence"/>
</dbReference>
<dbReference type="PANTHER" id="PTHR43847:SF1">
    <property type="entry name" value="BLL3993 PROTEIN"/>
    <property type="match status" value="1"/>
</dbReference>
<dbReference type="AlphaFoldDB" id="A0A931B449"/>
<dbReference type="PANTHER" id="PTHR43847">
    <property type="entry name" value="BLL3993 PROTEIN"/>
    <property type="match status" value="1"/>
</dbReference>
<organism evidence="6 7">
    <name type="scientific">Streptacidiphilus fuscans</name>
    <dbReference type="NCBI Taxonomy" id="2789292"/>
    <lineage>
        <taxon>Bacteria</taxon>
        <taxon>Bacillati</taxon>
        <taxon>Actinomycetota</taxon>
        <taxon>Actinomycetes</taxon>
        <taxon>Kitasatosporales</taxon>
        <taxon>Streptomycetaceae</taxon>
        <taxon>Streptacidiphilus</taxon>
    </lineage>
</organism>
<evidence type="ECO:0000256" key="1">
    <source>
        <dbReference type="ARBA" id="ARBA00004127"/>
    </source>
</evidence>
<protein>
    <submittedName>
        <fullName evidence="6">Isoprenylcysteine carboxylmethyltransferase family protein</fullName>
    </submittedName>
</protein>
<keyword evidence="3 5" id="KW-1133">Transmembrane helix</keyword>
<dbReference type="PROSITE" id="PS50244">
    <property type="entry name" value="S5A_REDUCTASE"/>
    <property type="match status" value="1"/>
</dbReference>
<feature type="transmembrane region" description="Helical" evidence="5">
    <location>
        <begin position="12"/>
        <end position="36"/>
    </location>
</feature>
<feature type="transmembrane region" description="Helical" evidence="5">
    <location>
        <begin position="146"/>
        <end position="175"/>
    </location>
</feature>
<comment type="caution">
    <text evidence="6">The sequence shown here is derived from an EMBL/GenBank/DDBJ whole genome shotgun (WGS) entry which is preliminary data.</text>
</comment>
<comment type="subcellular location">
    <subcellularLocation>
        <location evidence="1">Endomembrane system</location>
        <topology evidence="1">Multi-pass membrane protein</topology>
    </subcellularLocation>
</comment>
<feature type="transmembrane region" description="Helical" evidence="5">
    <location>
        <begin position="63"/>
        <end position="83"/>
    </location>
</feature>
<evidence type="ECO:0000313" key="7">
    <source>
        <dbReference type="Proteomes" id="UP000657385"/>
    </source>
</evidence>
<evidence type="ECO:0000256" key="2">
    <source>
        <dbReference type="ARBA" id="ARBA00022692"/>
    </source>
</evidence>